<gene>
    <name evidence="2" type="ORF">RM530_17620</name>
</gene>
<dbReference type="Gene3D" id="3.10.129.10">
    <property type="entry name" value="Hotdog Thioesterase"/>
    <property type="match status" value="1"/>
</dbReference>
<dbReference type="EC" id="3.1.2.-" evidence="2"/>
<proteinExistence type="predicted"/>
<dbReference type="PANTHER" id="PTHR31793:SF37">
    <property type="entry name" value="ACYL-COA THIOESTER HYDROLASE YBGC"/>
    <property type="match status" value="1"/>
</dbReference>
<comment type="caution">
    <text evidence="2">The sequence shown here is derived from an EMBL/GenBank/DDBJ whole genome shotgun (WGS) entry which is preliminary data.</text>
</comment>
<sequence>METNTFAWDVTEPFVLSTLVSAEHIDEFGHANNVQYLRWCEQVAWEHSRSLGLSIERYRELGCGCVARRHELDYLLPTFVDDELLLGTWVAENDGRLSSWRAYQLIRVADGRTVLRGRTQWISVDMNSGRPRRMPPEFVAAYRPAIASS</sequence>
<evidence type="ECO:0000313" key="2">
    <source>
        <dbReference type="EMBL" id="MDT0499165.1"/>
    </source>
</evidence>
<keyword evidence="3" id="KW-1185">Reference proteome</keyword>
<organism evidence="2 3">
    <name type="scientific">Banduia mediterranea</name>
    <dbReference type="NCBI Taxonomy" id="3075609"/>
    <lineage>
        <taxon>Bacteria</taxon>
        <taxon>Pseudomonadati</taxon>
        <taxon>Pseudomonadota</taxon>
        <taxon>Gammaproteobacteria</taxon>
        <taxon>Nevskiales</taxon>
        <taxon>Algiphilaceae</taxon>
        <taxon>Banduia</taxon>
    </lineage>
</organism>
<dbReference type="Pfam" id="PF13279">
    <property type="entry name" value="4HBT_2"/>
    <property type="match status" value="1"/>
</dbReference>
<protein>
    <submittedName>
        <fullName evidence="2">Thioesterase family protein</fullName>
        <ecNumber evidence="2">3.1.2.-</ecNumber>
    </submittedName>
</protein>
<name>A0ABU2WNP1_9GAMM</name>
<evidence type="ECO:0000256" key="1">
    <source>
        <dbReference type="ARBA" id="ARBA00022801"/>
    </source>
</evidence>
<dbReference type="InterPro" id="IPR029069">
    <property type="entry name" value="HotDog_dom_sf"/>
</dbReference>
<reference evidence="2 3" key="1">
    <citation type="submission" date="2023-09" db="EMBL/GenBank/DDBJ databases">
        <authorList>
            <person name="Rey-Velasco X."/>
        </authorList>
    </citation>
    <scope>NUCLEOTIDE SEQUENCE [LARGE SCALE GENOMIC DNA]</scope>
    <source>
        <strain evidence="2 3">W345</strain>
    </source>
</reference>
<dbReference type="PANTHER" id="PTHR31793">
    <property type="entry name" value="4-HYDROXYBENZOYL-COA THIOESTERASE FAMILY MEMBER"/>
    <property type="match status" value="1"/>
</dbReference>
<dbReference type="RefSeq" id="WP_311366575.1">
    <property type="nucleotide sequence ID" value="NZ_JAVRIC010000038.1"/>
</dbReference>
<dbReference type="Proteomes" id="UP001254608">
    <property type="component" value="Unassembled WGS sequence"/>
</dbReference>
<keyword evidence="1 2" id="KW-0378">Hydrolase</keyword>
<dbReference type="EMBL" id="JAVRIC010000038">
    <property type="protein sequence ID" value="MDT0499165.1"/>
    <property type="molecule type" value="Genomic_DNA"/>
</dbReference>
<accession>A0ABU2WNP1</accession>
<dbReference type="InterPro" id="IPR050563">
    <property type="entry name" value="4-hydroxybenzoyl-CoA_TE"/>
</dbReference>
<dbReference type="CDD" id="cd00586">
    <property type="entry name" value="4HBT"/>
    <property type="match status" value="1"/>
</dbReference>
<evidence type="ECO:0000313" key="3">
    <source>
        <dbReference type="Proteomes" id="UP001254608"/>
    </source>
</evidence>
<dbReference type="GO" id="GO:0016787">
    <property type="term" value="F:hydrolase activity"/>
    <property type="evidence" value="ECO:0007669"/>
    <property type="project" value="UniProtKB-KW"/>
</dbReference>
<dbReference type="SUPFAM" id="SSF54637">
    <property type="entry name" value="Thioesterase/thiol ester dehydrase-isomerase"/>
    <property type="match status" value="1"/>
</dbReference>